<proteinExistence type="predicted"/>
<reference evidence="1" key="1">
    <citation type="submission" date="2021-02" db="EMBL/GenBank/DDBJ databases">
        <authorList>
            <person name="Nowell W R."/>
        </authorList>
    </citation>
    <scope>NUCLEOTIDE SEQUENCE</scope>
</reference>
<dbReference type="EMBL" id="CAJOBI010001839">
    <property type="protein sequence ID" value="CAF3901911.1"/>
    <property type="molecule type" value="Genomic_DNA"/>
</dbReference>
<gene>
    <name evidence="1" type="ORF">BYL167_LOCUS5528</name>
    <name evidence="2" type="ORF">SMN809_LOCUS6682</name>
</gene>
<accession>A0A8S2KAC4</accession>
<evidence type="ECO:0000313" key="2">
    <source>
        <dbReference type="EMBL" id="CAF3901911.1"/>
    </source>
</evidence>
<protein>
    <submittedName>
        <fullName evidence="1">Uncharacterized protein</fullName>
    </submittedName>
</protein>
<sequence length="98" mass="10849">MEGQCLDAKLPDTANVVIQIEDKKVHERHATKPNGLEEKSIRNMGELDLQKNVRLGPTGLGLLPIVELRIIHVYEKLCVIVLSTDSGKFVAFGIIDNT</sequence>
<comment type="caution">
    <text evidence="1">The sequence shown here is derived from an EMBL/GenBank/DDBJ whole genome shotgun (WGS) entry which is preliminary data.</text>
</comment>
<dbReference type="AlphaFoldDB" id="A0A8S2KAC4"/>
<dbReference type="EMBL" id="CAJOBH010001270">
    <property type="protein sequence ID" value="CAF3845217.1"/>
    <property type="molecule type" value="Genomic_DNA"/>
</dbReference>
<organism evidence="1 3">
    <name type="scientific">Rotaria magnacalcarata</name>
    <dbReference type="NCBI Taxonomy" id="392030"/>
    <lineage>
        <taxon>Eukaryota</taxon>
        <taxon>Metazoa</taxon>
        <taxon>Spiralia</taxon>
        <taxon>Gnathifera</taxon>
        <taxon>Rotifera</taxon>
        <taxon>Eurotatoria</taxon>
        <taxon>Bdelloidea</taxon>
        <taxon>Philodinida</taxon>
        <taxon>Philodinidae</taxon>
        <taxon>Rotaria</taxon>
    </lineage>
</organism>
<dbReference type="Proteomes" id="UP000676336">
    <property type="component" value="Unassembled WGS sequence"/>
</dbReference>
<evidence type="ECO:0000313" key="1">
    <source>
        <dbReference type="EMBL" id="CAF3845217.1"/>
    </source>
</evidence>
<name>A0A8S2KAC4_9BILA</name>
<dbReference type="Proteomes" id="UP000681967">
    <property type="component" value="Unassembled WGS sequence"/>
</dbReference>
<evidence type="ECO:0000313" key="3">
    <source>
        <dbReference type="Proteomes" id="UP000681967"/>
    </source>
</evidence>